<gene>
    <name evidence="2" type="ORF">M406DRAFT_248920</name>
</gene>
<reference evidence="2" key="1">
    <citation type="journal article" date="2020" name="Phytopathology">
        <title>Genome sequence of the chestnut blight fungus Cryphonectria parasitica EP155: A fundamental resource for an archetypical invasive plant pathogen.</title>
        <authorList>
            <person name="Crouch J.A."/>
            <person name="Dawe A."/>
            <person name="Aerts A."/>
            <person name="Barry K."/>
            <person name="Churchill A.C.L."/>
            <person name="Grimwood J."/>
            <person name="Hillman B."/>
            <person name="Milgroom M.G."/>
            <person name="Pangilinan J."/>
            <person name="Smith M."/>
            <person name="Salamov A."/>
            <person name="Schmutz J."/>
            <person name="Yadav J."/>
            <person name="Grigoriev I.V."/>
            <person name="Nuss D."/>
        </authorList>
    </citation>
    <scope>NUCLEOTIDE SEQUENCE</scope>
    <source>
        <strain evidence="2">EP155</strain>
    </source>
</reference>
<dbReference type="AlphaFoldDB" id="A0A9P4YES4"/>
<accession>A0A9P4YES4</accession>
<organism evidence="2 3">
    <name type="scientific">Cryphonectria parasitica (strain ATCC 38755 / EP155)</name>
    <dbReference type="NCBI Taxonomy" id="660469"/>
    <lineage>
        <taxon>Eukaryota</taxon>
        <taxon>Fungi</taxon>
        <taxon>Dikarya</taxon>
        <taxon>Ascomycota</taxon>
        <taxon>Pezizomycotina</taxon>
        <taxon>Sordariomycetes</taxon>
        <taxon>Sordariomycetidae</taxon>
        <taxon>Diaporthales</taxon>
        <taxon>Cryphonectriaceae</taxon>
        <taxon>Cryphonectria-Endothia species complex</taxon>
        <taxon>Cryphonectria</taxon>
    </lineage>
</organism>
<evidence type="ECO:0000313" key="2">
    <source>
        <dbReference type="EMBL" id="KAF3771105.1"/>
    </source>
</evidence>
<name>A0A9P4YES4_CRYP1</name>
<protein>
    <recommendedName>
        <fullName evidence="1">DUF5672 domain-containing protein</fullName>
    </recommendedName>
</protein>
<dbReference type="RefSeq" id="XP_040782066.1">
    <property type="nucleotide sequence ID" value="XM_040916574.1"/>
</dbReference>
<dbReference type="OrthoDB" id="10025998at2759"/>
<feature type="domain" description="DUF5672" evidence="1">
    <location>
        <begin position="40"/>
        <end position="191"/>
    </location>
</feature>
<dbReference type="Proteomes" id="UP000803844">
    <property type="component" value="Unassembled WGS sequence"/>
</dbReference>
<dbReference type="InterPro" id="IPR043729">
    <property type="entry name" value="DUF5672"/>
</dbReference>
<sequence>MLHFANVLGPAWPVVLVTLRANWIEPPSPAFRRLMAEQRIRIFFLPDDTTFPDHPSVSKFFTRPWLWERFASADRVLLFQADSVLCSRSERRVSDFLEWDLVGAPISSAYGVGYNGGLSLRNPKALLDITRDPANAKIPSWEKFEDQWFYMKLKTRGEGGEPGTEARLPSVEVASQFAVETVWAEEPLGYHQPFRWLTPAQKTKVMEWCPEVAMLQDASHFFS</sequence>
<comment type="caution">
    <text evidence="2">The sequence shown here is derived from an EMBL/GenBank/DDBJ whole genome shotgun (WGS) entry which is preliminary data.</text>
</comment>
<evidence type="ECO:0000259" key="1">
    <source>
        <dbReference type="Pfam" id="PF18922"/>
    </source>
</evidence>
<proteinExistence type="predicted"/>
<evidence type="ECO:0000313" key="3">
    <source>
        <dbReference type="Proteomes" id="UP000803844"/>
    </source>
</evidence>
<keyword evidence="3" id="KW-1185">Reference proteome</keyword>
<dbReference type="Pfam" id="PF18922">
    <property type="entry name" value="DUF5672"/>
    <property type="match status" value="1"/>
</dbReference>
<dbReference type="GeneID" id="63833703"/>
<dbReference type="EMBL" id="MU032344">
    <property type="protein sequence ID" value="KAF3771105.1"/>
    <property type="molecule type" value="Genomic_DNA"/>
</dbReference>